<feature type="signal peptide" evidence="2">
    <location>
        <begin position="1"/>
        <end position="22"/>
    </location>
</feature>
<gene>
    <name evidence="3" type="ORF">DIZ79_08005</name>
</gene>
<dbReference type="InterPro" id="IPR010870">
    <property type="entry name" value="Porin_O/P"/>
</dbReference>
<accession>A0A370DXH0</accession>
<evidence type="ECO:0000313" key="4">
    <source>
        <dbReference type="Proteomes" id="UP000255508"/>
    </source>
</evidence>
<reference evidence="3 4" key="1">
    <citation type="journal article" date="2018" name="ISME J.">
        <title>Endosymbiont genomes yield clues of tubeworm success.</title>
        <authorList>
            <person name="Li Y."/>
            <person name="Liles M.R."/>
            <person name="Halanych K.M."/>
        </authorList>
    </citation>
    <scope>NUCLEOTIDE SEQUENCE [LARGE SCALE GENOMIC DNA]</scope>
    <source>
        <strain evidence="3">A1422</strain>
    </source>
</reference>
<dbReference type="Gene3D" id="2.40.160.10">
    <property type="entry name" value="Porin"/>
    <property type="match status" value="1"/>
</dbReference>
<name>A0A370DXH0_9GAMM</name>
<dbReference type="InterPro" id="IPR023614">
    <property type="entry name" value="Porin_dom_sf"/>
</dbReference>
<proteinExistence type="predicted"/>
<sequence>MRNKLVYALALAGVLSPLLAQAGPQQMLLLIDMLKENGTLTEIQHQQLKAAMMAEDPTPSSKQPPAQQTLPLPASEPVDVMVSTQGGSVKVESYDGRSSFQLTAQIAADAAWYDSDITDMGNAAEIRYARIGAEGTLFGPWEYELEIDF</sequence>
<feature type="region of interest" description="Disordered" evidence="1">
    <location>
        <begin position="51"/>
        <end position="74"/>
    </location>
</feature>
<dbReference type="Pfam" id="PF07396">
    <property type="entry name" value="Porin_O_P"/>
    <property type="match status" value="1"/>
</dbReference>
<protein>
    <submittedName>
        <fullName evidence="3">Porin</fullName>
    </submittedName>
</protein>
<feature type="chain" id="PRO_5016778792" evidence="2">
    <location>
        <begin position="23"/>
        <end position="149"/>
    </location>
</feature>
<feature type="non-terminal residue" evidence="3">
    <location>
        <position position="149"/>
    </location>
</feature>
<dbReference type="Proteomes" id="UP000255508">
    <property type="component" value="Unassembled WGS sequence"/>
</dbReference>
<dbReference type="EMBL" id="QFXD01000148">
    <property type="protein sequence ID" value="RDH90870.1"/>
    <property type="molecule type" value="Genomic_DNA"/>
</dbReference>
<keyword evidence="2" id="KW-0732">Signal</keyword>
<organism evidence="3 4">
    <name type="scientific">endosymbiont of Lamellibrachia luymesi</name>
    <dbReference type="NCBI Taxonomy" id="2200907"/>
    <lineage>
        <taxon>Bacteria</taxon>
        <taxon>Pseudomonadati</taxon>
        <taxon>Pseudomonadota</taxon>
        <taxon>Gammaproteobacteria</taxon>
        <taxon>sulfur-oxidizing symbionts</taxon>
    </lineage>
</organism>
<feature type="compositionally biased region" description="Low complexity" evidence="1">
    <location>
        <begin position="63"/>
        <end position="73"/>
    </location>
</feature>
<evidence type="ECO:0000313" key="3">
    <source>
        <dbReference type="EMBL" id="RDH90870.1"/>
    </source>
</evidence>
<comment type="caution">
    <text evidence="3">The sequence shown here is derived from an EMBL/GenBank/DDBJ whole genome shotgun (WGS) entry which is preliminary data.</text>
</comment>
<evidence type="ECO:0000256" key="2">
    <source>
        <dbReference type="SAM" id="SignalP"/>
    </source>
</evidence>
<evidence type="ECO:0000256" key="1">
    <source>
        <dbReference type="SAM" id="MobiDB-lite"/>
    </source>
</evidence>
<dbReference type="AlphaFoldDB" id="A0A370DXH0"/>